<evidence type="ECO:0000313" key="1">
    <source>
        <dbReference type="EMBL" id="KOB70261.1"/>
    </source>
</evidence>
<evidence type="ECO:0000313" key="2">
    <source>
        <dbReference type="Proteomes" id="UP000037510"/>
    </source>
</evidence>
<proteinExistence type="predicted"/>
<dbReference type="EMBL" id="JTDY01003044">
    <property type="protein sequence ID" value="KOB70261.1"/>
    <property type="molecule type" value="Genomic_DNA"/>
</dbReference>
<keyword evidence="1" id="KW-0695">RNA-directed DNA polymerase</keyword>
<name>A0A0L7L4K5_OPEBR</name>
<dbReference type="GO" id="GO:0003964">
    <property type="term" value="F:RNA-directed DNA polymerase activity"/>
    <property type="evidence" value="ECO:0007669"/>
    <property type="project" value="UniProtKB-KW"/>
</dbReference>
<dbReference type="AlphaFoldDB" id="A0A0L7L4K5"/>
<organism evidence="1 2">
    <name type="scientific">Operophtera brumata</name>
    <name type="common">Winter moth</name>
    <name type="synonym">Phalaena brumata</name>
    <dbReference type="NCBI Taxonomy" id="104452"/>
    <lineage>
        <taxon>Eukaryota</taxon>
        <taxon>Metazoa</taxon>
        <taxon>Ecdysozoa</taxon>
        <taxon>Arthropoda</taxon>
        <taxon>Hexapoda</taxon>
        <taxon>Insecta</taxon>
        <taxon>Pterygota</taxon>
        <taxon>Neoptera</taxon>
        <taxon>Endopterygota</taxon>
        <taxon>Lepidoptera</taxon>
        <taxon>Glossata</taxon>
        <taxon>Ditrysia</taxon>
        <taxon>Geometroidea</taxon>
        <taxon>Geometridae</taxon>
        <taxon>Larentiinae</taxon>
        <taxon>Operophtera</taxon>
    </lineage>
</organism>
<accession>A0A0L7L4K5</accession>
<keyword evidence="1" id="KW-0808">Transferase</keyword>
<comment type="caution">
    <text evidence="1">The sequence shown here is derived from an EMBL/GenBank/DDBJ whole genome shotgun (WGS) entry which is preliminary data.</text>
</comment>
<keyword evidence="2" id="KW-1185">Reference proteome</keyword>
<dbReference type="Proteomes" id="UP000037510">
    <property type="component" value="Unassembled WGS sequence"/>
</dbReference>
<reference evidence="1 2" key="1">
    <citation type="journal article" date="2015" name="Genome Biol. Evol.">
        <title>The genome of winter moth (Operophtera brumata) provides a genomic perspective on sexual dimorphism and phenology.</title>
        <authorList>
            <person name="Derks M.F."/>
            <person name="Smit S."/>
            <person name="Salis L."/>
            <person name="Schijlen E."/>
            <person name="Bossers A."/>
            <person name="Mateman C."/>
            <person name="Pijl A.S."/>
            <person name="de Ridder D."/>
            <person name="Groenen M.A."/>
            <person name="Visser M.E."/>
            <person name="Megens H.J."/>
        </authorList>
    </citation>
    <scope>NUCLEOTIDE SEQUENCE [LARGE SCALE GENOMIC DNA]</scope>
    <source>
        <strain evidence="1">WM2013NL</strain>
        <tissue evidence="1">Head and thorax</tissue>
    </source>
</reference>
<keyword evidence="1" id="KW-0548">Nucleotidyltransferase</keyword>
<sequence length="84" mass="9583">MIDSESAWDAVSMFAEMVMTAKEEAERWRELSENLMRAWRGESAGGTGRVTDASQRKTVESRECGLTVRGWMHEVRGLRALEMM</sequence>
<protein>
    <submittedName>
        <fullName evidence="1">Reverse transcriptase</fullName>
    </submittedName>
</protein>
<gene>
    <name evidence="1" type="ORF">OBRU01_15601</name>
</gene>